<dbReference type="EMBL" id="CAJVPV010018737">
    <property type="protein sequence ID" value="CAG8708511.1"/>
    <property type="molecule type" value="Genomic_DNA"/>
</dbReference>
<dbReference type="InterPro" id="IPR027443">
    <property type="entry name" value="IPNS-like_sf"/>
</dbReference>
<dbReference type="SUPFAM" id="SSF51197">
    <property type="entry name" value="Clavaminate synthase-like"/>
    <property type="match status" value="1"/>
</dbReference>
<dbReference type="Proteomes" id="UP000789342">
    <property type="component" value="Unassembled WGS sequence"/>
</dbReference>
<sequence length="263" mass="29977">MNADTLPLINLELFLNDRDDPLVIIECKKTANTLINYGTLLVKDPRVTEEDNSRFLDLMEDYFAQPFETKLKDVRSGVDYQMGVTPELKEEPRCHRDPNCQDIIAQIPEDSRLLPILGPDVKWDLLGILGNDLNRYRKLNTVLAGFHYDLGFMTIHVKIPVRIPDGCLLVQAGKQLEWLMGGEIKAGYHEVVVTESTLKAIEDAKKIRPERPLWKVSLTFFFHILNENLLSPLKSFIPNALYPPVLTGNQVNHELGQINLMES</sequence>
<keyword evidence="2" id="KW-1185">Reference proteome</keyword>
<dbReference type="OrthoDB" id="10248513at2759"/>
<gene>
    <name evidence="1" type="ORF">AMORRO_LOCUS12560</name>
</gene>
<accession>A0A9N9HVQ8</accession>
<comment type="caution">
    <text evidence="1">The sequence shown here is derived from an EMBL/GenBank/DDBJ whole genome shotgun (WGS) entry which is preliminary data.</text>
</comment>
<name>A0A9N9HVQ8_9GLOM</name>
<evidence type="ECO:0000313" key="1">
    <source>
        <dbReference type="EMBL" id="CAG8708511.1"/>
    </source>
</evidence>
<dbReference type="Gene3D" id="2.60.120.330">
    <property type="entry name" value="B-lactam Antibiotic, Isopenicillin N Synthase, Chain"/>
    <property type="match status" value="2"/>
</dbReference>
<feature type="non-terminal residue" evidence="1">
    <location>
        <position position="263"/>
    </location>
</feature>
<proteinExistence type="predicted"/>
<evidence type="ECO:0000313" key="2">
    <source>
        <dbReference type="Proteomes" id="UP000789342"/>
    </source>
</evidence>
<reference evidence="1" key="1">
    <citation type="submission" date="2021-06" db="EMBL/GenBank/DDBJ databases">
        <authorList>
            <person name="Kallberg Y."/>
            <person name="Tangrot J."/>
            <person name="Rosling A."/>
        </authorList>
    </citation>
    <scope>NUCLEOTIDE SEQUENCE</scope>
    <source>
        <strain evidence="1">CL551</strain>
    </source>
</reference>
<organism evidence="1 2">
    <name type="scientific">Acaulospora morrowiae</name>
    <dbReference type="NCBI Taxonomy" id="94023"/>
    <lineage>
        <taxon>Eukaryota</taxon>
        <taxon>Fungi</taxon>
        <taxon>Fungi incertae sedis</taxon>
        <taxon>Mucoromycota</taxon>
        <taxon>Glomeromycotina</taxon>
        <taxon>Glomeromycetes</taxon>
        <taxon>Diversisporales</taxon>
        <taxon>Acaulosporaceae</taxon>
        <taxon>Acaulospora</taxon>
    </lineage>
</organism>
<dbReference type="AlphaFoldDB" id="A0A9N9HVQ8"/>
<protein>
    <submittedName>
        <fullName evidence="1">7458_t:CDS:1</fullName>
    </submittedName>
</protein>